<dbReference type="AlphaFoldDB" id="A0A5M3WDA6"/>
<organism evidence="2 3">
    <name type="scientific">Acrocarpospora corrugata</name>
    <dbReference type="NCBI Taxonomy" id="35763"/>
    <lineage>
        <taxon>Bacteria</taxon>
        <taxon>Bacillati</taxon>
        <taxon>Actinomycetota</taxon>
        <taxon>Actinomycetes</taxon>
        <taxon>Streptosporangiales</taxon>
        <taxon>Streptosporangiaceae</taxon>
        <taxon>Acrocarpospora</taxon>
    </lineage>
</organism>
<evidence type="ECO:0000256" key="1">
    <source>
        <dbReference type="SAM" id="MobiDB-lite"/>
    </source>
</evidence>
<feature type="compositionally biased region" description="Polar residues" evidence="1">
    <location>
        <begin position="1"/>
        <end position="16"/>
    </location>
</feature>
<name>A0A5M3WDA6_9ACTN</name>
<proteinExistence type="predicted"/>
<feature type="region of interest" description="Disordered" evidence="1">
    <location>
        <begin position="110"/>
        <end position="142"/>
    </location>
</feature>
<protein>
    <submittedName>
        <fullName evidence="2">Uncharacterized protein</fullName>
    </submittedName>
</protein>
<evidence type="ECO:0000313" key="2">
    <source>
        <dbReference type="EMBL" id="GES06319.1"/>
    </source>
</evidence>
<feature type="region of interest" description="Disordered" evidence="1">
    <location>
        <begin position="1"/>
        <end position="52"/>
    </location>
</feature>
<sequence length="237" mass="24945">MSWTTQRDATDCSNFPGSFAKEGQRAKPPMSSSDCHLTLAPNGTIPDPRMPAPAGMPPVRVGTLVGAEEAVQRRQFLTGLAGITTTALFATGQSADGMAWVAADRALTAANRSGDPRRRRRGLPFGGDRHAQARSSRWRGHVAHPGRARARVDIGIPDQEVLAVYAALLCTAAYSCAQNGQRAQALDLIGEAERPPPGCPPVTAAAGCPRPRTSASTASVFTLFSANRASLSTMLAR</sequence>
<keyword evidence="3" id="KW-1185">Reference proteome</keyword>
<comment type="caution">
    <text evidence="2">The sequence shown here is derived from an EMBL/GenBank/DDBJ whole genome shotgun (WGS) entry which is preliminary data.</text>
</comment>
<accession>A0A5M3WDA6</accession>
<reference evidence="2 3" key="1">
    <citation type="submission" date="2019-10" db="EMBL/GenBank/DDBJ databases">
        <title>Whole genome shotgun sequence of Acrocarpospora corrugata NBRC 13972.</title>
        <authorList>
            <person name="Ichikawa N."/>
            <person name="Kimura A."/>
            <person name="Kitahashi Y."/>
            <person name="Komaki H."/>
            <person name="Oguchi A."/>
        </authorList>
    </citation>
    <scope>NUCLEOTIDE SEQUENCE [LARGE SCALE GENOMIC DNA]</scope>
    <source>
        <strain evidence="2 3">NBRC 13972</strain>
    </source>
</reference>
<dbReference type="EMBL" id="BLAD01000149">
    <property type="protein sequence ID" value="GES06319.1"/>
    <property type="molecule type" value="Genomic_DNA"/>
</dbReference>
<dbReference type="Proteomes" id="UP000334990">
    <property type="component" value="Unassembled WGS sequence"/>
</dbReference>
<evidence type="ECO:0000313" key="3">
    <source>
        <dbReference type="Proteomes" id="UP000334990"/>
    </source>
</evidence>
<gene>
    <name evidence="2" type="ORF">Acor_83880</name>
</gene>